<dbReference type="Gene3D" id="1.20.1270.90">
    <property type="entry name" value="AF1782-like"/>
    <property type="match status" value="4"/>
</dbReference>
<protein>
    <recommendedName>
        <fullName evidence="2">Alpha-L-rhamnosidase C-terminal domain-containing protein</fullName>
    </recommendedName>
</protein>
<dbReference type="HOGENOM" id="CLU_409768_0_0_9"/>
<organism evidence="3 4">
    <name type="scientific">[Clostridium] methylpentosum DSM 5476</name>
    <dbReference type="NCBI Taxonomy" id="537013"/>
    <lineage>
        <taxon>Bacteria</taxon>
        <taxon>Bacillati</taxon>
        <taxon>Bacillota</taxon>
        <taxon>Clostridia</taxon>
        <taxon>Eubacteriales</taxon>
        <taxon>Oscillospiraceae</taxon>
        <taxon>Oscillospiraceae incertae sedis</taxon>
    </lineage>
</organism>
<dbReference type="eggNOG" id="COG1196">
    <property type="taxonomic scope" value="Bacteria"/>
</dbReference>
<evidence type="ECO:0000259" key="2">
    <source>
        <dbReference type="Pfam" id="PF17390"/>
    </source>
</evidence>
<proteinExistence type="predicted"/>
<dbReference type="InterPro" id="IPR016007">
    <property type="entry name" value="Alpha_rhamnosid"/>
</dbReference>
<dbReference type="Proteomes" id="UP000003340">
    <property type="component" value="Unassembled WGS sequence"/>
</dbReference>
<keyword evidence="4" id="KW-1185">Reference proteome</keyword>
<dbReference type="eggNOG" id="COG1874">
    <property type="taxonomic scope" value="Bacteria"/>
</dbReference>
<keyword evidence="1" id="KW-0472">Membrane</keyword>
<dbReference type="PANTHER" id="PTHR33307">
    <property type="entry name" value="ALPHA-RHAMNOSIDASE (EUROFUNG)"/>
    <property type="match status" value="1"/>
</dbReference>
<keyword evidence="1" id="KW-0812">Transmembrane</keyword>
<reference evidence="3 4" key="2">
    <citation type="submission" date="2009-02" db="EMBL/GenBank/DDBJ databases">
        <title>Draft genome sequence of Clostridium methylpentosum (DSM 5476).</title>
        <authorList>
            <person name="Sudarsanam P."/>
            <person name="Ley R."/>
            <person name="Guruge J."/>
            <person name="Turnbaugh P.J."/>
            <person name="Mahowald M."/>
            <person name="Liep D."/>
            <person name="Gordon J."/>
        </authorList>
    </citation>
    <scope>NUCLEOTIDE SEQUENCE [LARGE SCALE GENOMIC DNA]</scope>
    <source>
        <strain evidence="3 4">DSM 5476</strain>
    </source>
</reference>
<dbReference type="EMBL" id="ACEC01000124">
    <property type="protein sequence ID" value="EEG28856.1"/>
    <property type="molecule type" value="Genomic_DNA"/>
</dbReference>
<dbReference type="AlphaFoldDB" id="C0EI48"/>
<evidence type="ECO:0000313" key="4">
    <source>
        <dbReference type="Proteomes" id="UP000003340"/>
    </source>
</evidence>
<dbReference type="InterPro" id="IPR035398">
    <property type="entry name" value="Bac_rhamnosid_C"/>
</dbReference>
<dbReference type="PANTHER" id="PTHR33307:SF6">
    <property type="entry name" value="ALPHA-RHAMNOSIDASE (EUROFUNG)-RELATED"/>
    <property type="match status" value="1"/>
</dbReference>
<accession>C0EI48</accession>
<dbReference type="Pfam" id="PF07554">
    <property type="entry name" value="FIVAR"/>
    <property type="match status" value="5"/>
</dbReference>
<dbReference type="STRING" id="537013.CLOSTMETH_03543"/>
<name>C0EI48_9FIRM</name>
<dbReference type="Gene3D" id="1.20.1270.70">
    <property type="entry name" value="Designed single chain three-helix bundle"/>
    <property type="match status" value="1"/>
</dbReference>
<comment type="caution">
    <text evidence="3">The sequence shown here is derived from an EMBL/GenBank/DDBJ whole genome shotgun (WGS) entry which is preliminary data.</text>
</comment>
<evidence type="ECO:0000256" key="1">
    <source>
        <dbReference type="SAM" id="Phobius"/>
    </source>
</evidence>
<reference evidence="3 4" key="1">
    <citation type="submission" date="2009-01" db="EMBL/GenBank/DDBJ databases">
        <authorList>
            <person name="Fulton L."/>
            <person name="Clifton S."/>
            <person name="Fulton B."/>
            <person name="Xu J."/>
            <person name="Minx P."/>
            <person name="Pepin K.H."/>
            <person name="Johnson M."/>
            <person name="Bhonagiri V."/>
            <person name="Nash W.E."/>
            <person name="Mardis E.R."/>
            <person name="Wilson R.K."/>
        </authorList>
    </citation>
    <scope>NUCLEOTIDE SEQUENCE [LARGE SCALE GENOMIC DNA]</scope>
    <source>
        <strain evidence="3 4">DSM 5476</strain>
    </source>
</reference>
<dbReference type="eggNOG" id="COG3408">
    <property type="taxonomic scope" value="Bacteria"/>
</dbReference>
<keyword evidence="1" id="KW-1133">Transmembrane helix</keyword>
<dbReference type="Gene3D" id="2.60.420.10">
    <property type="entry name" value="Maltose phosphorylase, domain 3"/>
    <property type="match status" value="1"/>
</dbReference>
<feature type="transmembrane region" description="Helical" evidence="1">
    <location>
        <begin position="647"/>
        <end position="665"/>
    </location>
</feature>
<dbReference type="Pfam" id="PF17390">
    <property type="entry name" value="Bac_rhamnosid_C"/>
    <property type="match status" value="1"/>
</dbReference>
<sequence>MKAVRLKSWGKTTSVIKPYAAGELTSAQASIHTVRGELSSSWTRGEGDAYELNVTIPANTTATVYVPAADATTVLESGVSADSAEGVNFLRMDNGFAVYSVGSGSYSFTSVYSAPEPIGKPGEVEPQVSAVDEFADFSKMFSNQDSLRTDTGNADKYFMGDTTRICRSKLAEKEVVYYLSDDIRAINLVTFTGKNSDWTKDFTFSVSSDNETYLPLDYQNATRDGSSSWVRVIYQFDQIPEGMQFFKITFRPMTGNAWEPQLAKLTVDCASENPQFLTVDKRALQTTYDEAAQINLEDYSTESADAVRRALAEAGSVLQNSAATQQMVSDALSALQTAVSGLSVDITALLGLIAEAEQIDPALYTQQSYDALQQALQSANDLLGSEPTQPEVDGVAAELQQALDNLEVKPAVEADKTILNKVLAYAQSLKDSGEYDQAIDSVQESFTLALNHAASVSVDPSATQQQVDEAWTTLMTEIHKLGFVRGDKTSLDQLIAISEGYLAYINRYTPSTAQPFTAALEAAKGVSGDGDAMQEEVEQAENTLLGAMVALRYKADKSILEAVLAEATEVDPALYTTESVLSFNRAADAASAVFSDPEATQQEVNAAADSLKEAMRLLEPISSEQNAAVQGDPAATGRGSAKTGETFPVALAVSLLGLAAASFVLSRKKN</sequence>
<gene>
    <name evidence="3" type="ORF">CLOSTMETH_03543</name>
</gene>
<feature type="domain" description="Alpha-L-rhamnosidase C-terminal" evidence="2">
    <location>
        <begin position="14"/>
        <end position="74"/>
    </location>
</feature>
<evidence type="ECO:0000313" key="3">
    <source>
        <dbReference type="EMBL" id="EEG28856.1"/>
    </source>
</evidence>